<evidence type="ECO:0000256" key="4">
    <source>
        <dbReference type="ARBA" id="ARBA00022989"/>
    </source>
</evidence>
<protein>
    <submittedName>
        <fullName evidence="8">Tellurite resistance protein TerC</fullName>
    </submittedName>
</protein>
<evidence type="ECO:0000256" key="1">
    <source>
        <dbReference type="ARBA" id="ARBA00004141"/>
    </source>
</evidence>
<keyword evidence="4 7" id="KW-1133">Transmembrane helix</keyword>
<dbReference type="PANTHER" id="PTHR30238:SF0">
    <property type="entry name" value="THYLAKOID MEMBRANE PROTEIN TERC, CHLOROPLASTIC"/>
    <property type="match status" value="1"/>
</dbReference>
<feature type="region of interest" description="Disordered" evidence="6">
    <location>
        <begin position="1"/>
        <end position="47"/>
    </location>
</feature>
<proteinExistence type="inferred from homology"/>
<feature type="transmembrane region" description="Helical" evidence="7">
    <location>
        <begin position="273"/>
        <end position="298"/>
    </location>
</feature>
<evidence type="ECO:0000256" key="2">
    <source>
        <dbReference type="ARBA" id="ARBA00007511"/>
    </source>
</evidence>
<evidence type="ECO:0000313" key="9">
    <source>
        <dbReference type="Proteomes" id="UP000199408"/>
    </source>
</evidence>
<dbReference type="NCBIfam" id="TIGR03718">
    <property type="entry name" value="R_switched_Alx"/>
    <property type="match status" value="1"/>
</dbReference>
<name>A0A1C5I7I8_9ACTN</name>
<dbReference type="GO" id="GO:0016020">
    <property type="term" value="C:membrane"/>
    <property type="evidence" value="ECO:0007669"/>
    <property type="project" value="UniProtKB-SubCell"/>
</dbReference>
<dbReference type="EMBL" id="FMDN01000008">
    <property type="protein sequence ID" value="SCG54089.1"/>
    <property type="molecule type" value="Genomic_DNA"/>
</dbReference>
<keyword evidence="5 7" id="KW-0472">Membrane</keyword>
<comment type="similarity">
    <text evidence="2">Belongs to the TerC family.</text>
</comment>
<feature type="transmembrane region" description="Helical" evidence="7">
    <location>
        <begin position="340"/>
        <end position="360"/>
    </location>
</feature>
<feature type="transmembrane region" description="Helical" evidence="7">
    <location>
        <begin position="247"/>
        <end position="267"/>
    </location>
</feature>
<dbReference type="PANTHER" id="PTHR30238">
    <property type="entry name" value="MEMBRANE BOUND PREDICTED REDOX MODULATOR"/>
    <property type="match status" value="1"/>
</dbReference>
<keyword evidence="9" id="KW-1185">Reference proteome</keyword>
<reference evidence="9" key="1">
    <citation type="submission" date="2016-06" db="EMBL/GenBank/DDBJ databases">
        <authorList>
            <person name="Varghese N."/>
        </authorList>
    </citation>
    <scope>NUCLEOTIDE SEQUENCE [LARGE SCALE GENOMIC DNA]</scope>
    <source>
        <strain evidence="9">DSM 43171</strain>
    </source>
</reference>
<dbReference type="Pfam" id="PF03741">
    <property type="entry name" value="TerC"/>
    <property type="match status" value="1"/>
</dbReference>
<evidence type="ECO:0000256" key="5">
    <source>
        <dbReference type="ARBA" id="ARBA00023136"/>
    </source>
</evidence>
<evidence type="ECO:0000256" key="7">
    <source>
        <dbReference type="SAM" id="Phobius"/>
    </source>
</evidence>
<gene>
    <name evidence="8" type="ORF">GA0070560_108145</name>
</gene>
<dbReference type="InterPro" id="IPR022369">
    <property type="entry name" value="Integral_membrane_TerC_rswitch"/>
</dbReference>
<keyword evidence="3 7" id="KW-0812">Transmembrane</keyword>
<dbReference type="STRING" id="47864.GA0070560_108145"/>
<organism evidence="8 9">
    <name type="scientific">Micromonospora halophytica</name>
    <dbReference type="NCBI Taxonomy" id="47864"/>
    <lineage>
        <taxon>Bacteria</taxon>
        <taxon>Bacillati</taxon>
        <taxon>Actinomycetota</taxon>
        <taxon>Actinomycetes</taxon>
        <taxon>Micromonosporales</taxon>
        <taxon>Micromonosporaceae</taxon>
        <taxon>Micromonospora</taxon>
    </lineage>
</organism>
<feature type="transmembrane region" description="Helical" evidence="7">
    <location>
        <begin position="63"/>
        <end position="83"/>
    </location>
</feature>
<sequence>MNNGSQFEGEYPPPDAPAVSTDPPGSRPRGPPHRRSGETFDQHAGVRAGPVEGNTMSSMSVPWWAWLALTAAIAAMLAIDLFLHRDNHVIGFREAATWSAIWIAAGLAFGVVLWLWQGDEAAGAYYAGYLIEKALSVDNVFVFALVFTYFAVPAAFQHKVLFWGVIGALAFRLVFIFVGAGLLEAFFWTAYVFGAFLIWTGWKMAFQHDAEMHPDRNLVVRLVRRVVPTDARYHGDKFFTRIDGRRVATLLFVVLIAVEATDLIFAVDSVAAILAITTSTFIVWTANAFAVLGLRSLYFCLAGLLRRFVHLHYGLAFLLAFAGVKLILSETPVGKLPIPLTLGVIVATLAVSIGWSLAATRGTPTRSTVRTPTDR</sequence>
<feature type="transmembrane region" description="Helical" evidence="7">
    <location>
        <begin position="95"/>
        <end position="116"/>
    </location>
</feature>
<evidence type="ECO:0000256" key="3">
    <source>
        <dbReference type="ARBA" id="ARBA00022692"/>
    </source>
</evidence>
<evidence type="ECO:0000313" key="8">
    <source>
        <dbReference type="EMBL" id="SCG54089.1"/>
    </source>
</evidence>
<dbReference type="Proteomes" id="UP000199408">
    <property type="component" value="Unassembled WGS sequence"/>
</dbReference>
<feature type="transmembrane region" description="Helical" evidence="7">
    <location>
        <begin position="310"/>
        <end position="328"/>
    </location>
</feature>
<dbReference type="AlphaFoldDB" id="A0A1C5I7I8"/>
<evidence type="ECO:0000256" key="6">
    <source>
        <dbReference type="SAM" id="MobiDB-lite"/>
    </source>
</evidence>
<dbReference type="InterPro" id="IPR005496">
    <property type="entry name" value="Integral_membrane_TerC"/>
</dbReference>
<feature type="transmembrane region" description="Helical" evidence="7">
    <location>
        <begin position="160"/>
        <end position="179"/>
    </location>
</feature>
<feature type="transmembrane region" description="Helical" evidence="7">
    <location>
        <begin position="136"/>
        <end position="153"/>
    </location>
</feature>
<accession>A0A1C5I7I8</accession>
<comment type="subcellular location">
    <subcellularLocation>
        <location evidence="1">Membrane</location>
        <topology evidence="1">Multi-pass membrane protein</topology>
    </subcellularLocation>
</comment>
<feature type="transmembrane region" description="Helical" evidence="7">
    <location>
        <begin position="185"/>
        <end position="202"/>
    </location>
</feature>